<dbReference type="Pfam" id="PF07510">
    <property type="entry name" value="GmrSD_C"/>
    <property type="match status" value="1"/>
</dbReference>
<name>A0ABW2LQS7_9PSEU</name>
<proteinExistence type="predicted"/>
<keyword evidence="3" id="KW-0255">Endonuclease</keyword>
<sequence>MKKFTRTMLAATLTVAGASGCSLQQAMSADQPRPTAPAGDVAAALASIPVRPEGGMEGYDRDAFDVWSDHGDECDTRAVLLKQTSSTPARVNDNCTVQSGSWRDAYTGRTVTDPGDLDVDHLIPLAEAWRSGAADWPTELREHFGNDLEHGNLVVADSSANRSKGDQDPASWLPSYDRCGYVTRYIQVTAYWNQQAAATGHQLSIDPAEKQALEHELANCG</sequence>
<evidence type="ECO:0000313" key="3">
    <source>
        <dbReference type="EMBL" id="MFC7344883.1"/>
    </source>
</evidence>
<feature type="signal peptide" evidence="1">
    <location>
        <begin position="1"/>
        <end position="28"/>
    </location>
</feature>
<accession>A0ABW2LQS7</accession>
<evidence type="ECO:0000313" key="4">
    <source>
        <dbReference type="Proteomes" id="UP001596504"/>
    </source>
</evidence>
<protein>
    <submittedName>
        <fullName evidence="3">HNH endonuclease family protein</fullName>
    </submittedName>
</protein>
<organism evidence="3 4">
    <name type="scientific">Saccharopolyspora griseoalba</name>
    <dbReference type="NCBI Taxonomy" id="1431848"/>
    <lineage>
        <taxon>Bacteria</taxon>
        <taxon>Bacillati</taxon>
        <taxon>Actinomycetota</taxon>
        <taxon>Actinomycetes</taxon>
        <taxon>Pseudonocardiales</taxon>
        <taxon>Pseudonocardiaceae</taxon>
        <taxon>Saccharopolyspora</taxon>
    </lineage>
</organism>
<evidence type="ECO:0000259" key="2">
    <source>
        <dbReference type="Pfam" id="PF07510"/>
    </source>
</evidence>
<feature type="chain" id="PRO_5046007516" evidence="1">
    <location>
        <begin position="29"/>
        <end position="221"/>
    </location>
</feature>
<comment type="caution">
    <text evidence="3">The sequence shown here is derived from an EMBL/GenBank/DDBJ whole genome shotgun (WGS) entry which is preliminary data.</text>
</comment>
<dbReference type="PANTHER" id="PTHR24094:SF15">
    <property type="entry name" value="AMP-DEPENDENT SYNTHETASE_LIGASE DOMAIN-CONTAINING PROTEIN-RELATED"/>
    <property type="match status" value="1"/>
</dbReference>
<dbReference type="InterPro" id="IPR011089">
    <property type="entry name" value="GmrSD_C"/>
</dbReference>
<dbReference type="PROSITE" id="PS51257">
    <property type="entry name" value="PROKAR_LIPOPROTEIN"/>
    <property type="match status" value="1"/>
</dbReference>
<keyword evidence="3" id="KW-0540">Nuclease</keyword>
<feature type="domain" description="GmrSD restriction endonucleases C-terminal" evidence="2">
    <location>
        <begin position="76"/>
        <end position="196"/>
    </location>
</feature>
<dbReference type="Proteomes" id="UP001596504">
    <property type="component" value="Unassembled WGS sequence"/>
</dbReference>
<dbReference type="EMBL" id="JBHTCJ010000021">
    <property type="protein sequence ID" value="MFC7344883.1"/>
    <property type="molecule type" value="Genomic_DNA"/>
</dbReference>
<dbReference type="Gene3D" id="1.10.30.50">
    <property type="match status" value="1"/>
</dbReference>
<dbReference type="GO" id="GO:0004519">
    <property type="term" value="F:endonuclease activity"/>
    <property type="evidence" value="ECO:0007669"/>
    <property type="project" value="UniProtKB-KW"/>
</dbReference>
<gene>
    <name evidence="3" type="ORF">ACFQRI_26025</name>
</gene>
<dbReference type="PANTHER" id="PTHR24094">
    <property type="entry name" value="SECRETED PROTEIN"/>
    <property type="match status" value="1"/>
</dbReference>
<reference evidence="4" key="1">
    <citation type="journal article" date="2019" name="Int. J. Syst. Evol. Microbiol.">
        <title>The Global Catalogue of Microorganisms (GCM) 10K type strain sequencing project: providing services to taxonomists for standard genome sequencing and annotation.</title>
        <authorList>
            <consortium name="The Broad Institute Genomics Platform"/>
            <consortium name="The Broad Institute Genome Sequencing Center for Infectious Disease"/>
            <person name="Wu L."/>
            <person name="Ma J."/>
        </authorList>
    </citation>
    <scope>NUCLEOTIDE SEQUENCE [LARGE SCALE GENOMIC DNA]</scope>
    <source>
        <strain evidence="4">WLHS5</strain>
    </source>
</reference>
<keyword evidence="1" id="KW-0732">Signal</keyword>
<evidence type="ECO:0000256" key="1">
    <source>
        <dbReference type="SAM" id="SignalP"/>
    </source>
</evidence>
<keyword evidence="3" id="KW-0378">Hydrolase</keyword>
<keyword evidence="4" id="KW-1185">Reference proteome</keyword>
<dbReference type="RefSeq" id="WP_380673108.1">
    <property type="nucleotide sequence ID" value="NZ_JBHTCJ010000021.1"/>
</dbReference>